<keyword evidence="2" id="KW-0812">Transmembrane</keyword>
<proteinExistence type="predicted"/>
<dbReference type="PANTHER" id="PTHR13608:SF3">
    <property type="entry name" value="ARMADILLO-LIKE HELICAL DOMAIN-CONTAINING PROTEIN 3"/>
    <property type="match status" value="1"/>
</dbReference>
<feature type="domain" description="Armadillo-like helical" evidence="5">
    <location>
        <begin position="412"/>
        <end position="648"/>
    </location>
</feature>
<keyword evidence="3" id="KW-1133">Transmembrane helix</keyword>
<evidence type="ECO:0000256" key="3">
    <source>
        <dbReference type="ARBA" id="ARBA00022989"/>
    </source>
</evidence>
<evidence type="ECO:0000313" key="6">
    <source>
        <dbReference type="EMBL" id="GAA5810085.1"/>
    </source>
</evidence>
<keyword evidence="7" id="KW-1185">Reference proteome</keyword>
<dbReference type="Proteomes" id="UP001473302">
    <property type="component" value="Unassembled WGS sequence"/>
</dbReference>
<evidence type="ECO:0000256" key="2">
    <source>
        <dbReference type="ARBA" id="ARBA00022692"/>
    </source>
</evidence>
<sequence length="653" mass="75221">MLSMNNSIKRPEFKEKFVELSQDVFKGSTLSSAFWDNYLILPVNATCITQLIQGKSEESLLDLQPNLSKLFLACLEKLECITTSSMSEKTRQKNAVIILTVVIRNLFSKKRLSHFNIISILTGLDKAEALFSKLVKSIQLHIEQSDLRSTVLQLALVFSAGSDNVNQNGLNGYFMTNDMSVTLFKILAEEDVDENDIRDVVMLIGMLSNYNKYESRNPYLSYLTKCKQTKPFETMIDMYTSTLISLRGVIFANLILSSRYIQLNDDEETFSKSVVTYMSRWFSASTPSAPSEAENLQTLVNLPSAQTALLLPLYDLINTNSFFIHTLVNTCTKLDVEYKDDPQSKVTLITSLFSFASYLFQNNRSDRTNIYSRLILTIFLRLTEENSVINYIAKEGSTANVRLCRQRSPPLPLIKSSRSLFCIILDNMLLFIKHNVRKKLDLVSYKLAFSVLHRTLCFISKHKIRLDYHWIELWPTLTSVLHFNALRLEDLQARSEFNEYLGSFISIFNMCVTYGETFLSDTKSYDSLYYEIIRATQDFIKLSEYVNRSITSKSRGDRSPTITFNEFYNIQLICNHFKPALDEWQAAKNIKFPSPEQVMAIINENYATLELKPMDKLDSYVAFNEIPAEMGFFRQVLRVTVIDYLEYYTWSIS</sequence>
<name>A0ABP9YTB2_9FUNG</name>
<gene>
    <name evidence="6" type="ORF">MFLAVUS_003503</name>
</gene>
<evidence type="ECO:0000259" key="5">
    <source>
        <dbReference type="SMART" id="SM01158"/>
    </source>
</evidence>
<reference evidence="6 7" key="1">
    <citation type="submission" date="2024-04" db="EMBL/GenBank/DDBJ databases">
        <title>genome sequences of Mucor flavus KT1a and Helicostylum pulchrum KT1b strains isolated from the surface of a dry-aged beef.</title>
        <authorList>
            <person name="Toyotome T."/>
            <person name="Hosono M."/>
            <person name="Torimaru M."/>
            <person name="Fukuda K."/>
            <person name="Mikami N."/>
        </authorList>
    </citation>
    <scope>NUCLEOTIDE SEQUENCE [LARGE SCALE GENOMIC DNA]</scope>
    <source>
        <strain evidence="6 7">KT1a</strain>
    </source>
</reference>
<comment type="subcellular location">
    <subcellularLocation>
        <location evidence="1">Membrane</location>
    </subcellularLocation>
</comment>
<dbReference type="PANTHER" id="PTHR13608">
    <property type="entry name" value="ARMADILLO-LIKE HELICAL DOMAIN-CONTAINING PROTEIN 3"/>
    <property type="match status" value="1"/>
</dbReference>
<evidence type="ECO:0000313" key="7">
    <source>
        <dbReference type="Proteomes" id="UP001473302"/>
    </source>
</evidence>
<dbReference type="Pfam" id="PF08427">
    <property type="entry name" value="ARMH3_C"/>
    <property type="match status" value="1"/>
</dbReference>
<accession>A0ABP9YTB2</accession>
<dbReference type="InterPro" id="IPR013636">
    <property type="entry name" value="ARMH3_C"/>
</dbReference>
<evidence type="ECO:0000256" key="4">
    <source>
        <dbReference type="ARBA" id="ARBA00023136"/>
    </source>
</evidence>
<protein>
    <recommendedName>
        <fullName evidence="5">Armadillo-like helical domain-containing protein</fullName>
    </recommendedName>
</protein>
<dbReference type="EMBL" id="BAABUK010000006">
    <property type="protein sequence ID" value="GAA5810085.1"/>
    <property type="molecule type" value="Genomic_DNA"/>
</dbReference>
<dbReference type="InterPro" id="IPR039868">
    <property type="entry name" value="ARMD3-like"/>
</dbReference>
<organism evidence="6 7">
    <name type="scientific">Mucor flavus</name>
    <dbReference type="NCBI Taxonomy" id="439312"/>
    <lineage>
        <taxon>Eukaryota</taxon>
        <taxon>Fungi</taxon>
        <taxon>Fungi incertae sedis</taxon>
        <taxon>Mucoromycota</taxon>
        <taxon>Mucoromycotina</taxon>
        <taxon>Mucoromycetes</taxon>
        <taxon>Mucorales</taxon>
        <taxon>Mucorineae</taxon>
        <taxon>Mucoraceae</taxon>
        <taxon>Mucor</taxon>
    </lineage>
</organism>
<dbReference type="SMART" id="SM01158">
    <property type="entry name" value="DUF1741"/>
    <property type="match status" value="1"/>
</dbReference>
<comment type="caution">
    <text evidence="6">The sequence shown here is derived from an EMBL/GenBank/DDBJ whole genome shotgun (WGS) entry which is preliminary data.</text>
</comment>
<evidence type="ECO:0000256" key="1">
    <source>
        <dbReference type="ARBA" id="ARBA00004370"/>
    </source>
</evidence>
<keyword evidence="4" id="KW-0472">Membrane</keyword>